<feature type="domain" description="F-box" evidence="1">
    <location>
        <begin position="15"/>
        <end position="61"/>
    </location>
</feature>
<dbReference type="InterPro" id="IPR001810">
    <property type="entry name" value="F-box_dom"/>
</dbReference>
<protein>
    <submittedName>
        <fullName evidence="2">F-box family protein</fullName>
    </submittedName>
</protein>
<gene>
    <name evidence="2" type="ORF">LCPAC404_03890</name>
</gene>
<organism evidence="2">
    <name type="scientific">Pithovirus LCPAC404</name>
    <dbReference type="NCBI Taxonomy" id="2506597"/>
    <lineage>
        <taxon>Viruses</taxon>
        <taxon>Pithoviruses</taxon>
    </lineage>
</organism>
<name>A0A481ZE31_9VIRU</name>
<evidence type="ECO:0000259" key="1">
    <source>
        <dbReference type="PROSITE" id="PS50181"/>
    </source>
</evidence>
<reference evidence="2" key="1">
    <citation type="journal article" date="2019" name="MBio">
        <title>Virus Genomes from Deep Sea Sediments Expand the Ocean Megavirome and Support Independent Origins of Viral Gigantism.</title>
        <authorList>
            <person name="Backstrom D."/>
            <person name="Yutin N."/>
            <person name="Jorgensen S.L."/>
            <person name="Dharamshi J."/>
            <person name="Homa F."/>
            <person name="Zaremba-Niedwiedzka K."/>
            <person name="Spang A."/>
            <person name="Wolf Y.I."/>
            <person name="Koonin E.V."/>
            <person name="Ettema T.J."/>
        </authorList>
    </citation>
    <scope>NUCLEOTIDE SEQUENCE</scope>
</reference>
<proteinExistence type="predicted"/>
<accession>A0A481ZE31</accession>
<sequence>MSSEREILTKLNLKSRDFNDLPLSRLRDILTELYTQEISLLCGTNKRINTICEDESFWKNVVFQQYGLDKKYGETWRKTAMNMDKANMINLGKKWYDGRTYREIMDEQYKKKHIDVNEFYSLRVRFLRPIVDWNEDVVETIATLDLGEYDLQDLAEEELDRQFTDEVIDEILHIMDREIDVIEAAVSSQRFIGNNDHLPGYEIPKDAIKMDKNGRRADYYIRELIDPVLYLMQYSLFESDILRGVRD</sequence>
<dbReference type="InterPro" id="IPR036047">
    <property type="entry name" value="F-box-like_dom_sf"/>
</dbReference>
<dbReference type="EMBL" id="MK500603">
    <property type="protein sequence ID" value="QBK93685.1"/>
    <property type="molecule type" value="Genomic_DNA"/>
</dbReference>
<dbReference type="PROSITE" id="PS50181">
    <property type="entry name" value="FBOX"/>
    <property type="match status" value="1"/>
</dbReference>
<dbReference type="SUPFAM" id="SSF81383">
    <property type="entry name" value="F-box domain"/>
    <property type="match status" value="1"/>
</dbReference>
<evidence type="ECO:0000313" key="2">
    <source>
        <dbReference type="EMBL" id="QBK93685.1"/>
    </source>
</evidence>